<evidence type="ECO:0000313" key="2">
    <source>
        <dbReference type="EMBL" id="MFC3141717.1"/>
    </source>
</evidence>
<organism evidence="2 3">
    <name type="scientific">Psychromarinibacter halotolerans</name>
    <dbReference type="NCBI Taxonomy" id="1775175"/>
    <lineage>
        <taxon>Bacteria</taxon>
        <taxon>Pseudomonadati</taxon>
        <taxon>Pseudomonadota</taxon>
        <taxon>Alphaproteobacteria</taxon>
        <taxon>Rhodobacterales</taxon>
        <taxon>Paracoccaceae</taxon>
        <taxon>Psychromarinibacter</taxon>
    </lineage>
</organism>
<gene>
    <name evidence="2" type="ORF">ACFOGP_03305</name>
</gene>
<proteinExistence type="predicted"/>
<dbReference type="EMBL" id="JBHRTB010000010">
    <property type="protein sequence ID" value="MFC3141717.1"/>
    <property type="molecule type" value="Genomic_DNA"/>
</dbReference>
<dbReference type="Gene3D" id="1.10.1740.10">
    <property type="match status" value="1"/>
</dbReference>
<comment type="caution">
    <text evidence="2">The sequence shown here is derived from an EMBL/GenBank/DDBJ whole genome shotgun (WGS) entry which is preliminary data.</text>
</comment>
<protein>
    <submittedName>
        <fullName evidence="2">Sigma factor</fullName>
    </submittedName>
</protein>
<dbReference type="SUPFAM" id="SSF88946">
    <property type="entry name" value="Sigma2 domain of RNA polymerase sigma factors"/>
    <property type="match status" value="1"/>
</dbReference>
<dbReference type="RefSeq" id="WP_275632032.1">
    <property type="nucleotide sequence ID" value="NZ_JARGYD010000002.1"/>
</dbReference>
<dbReference type="InterPro" id="IPR013325">
    <property type="entry name" value="RNA_pol_sigma_r2"/>
</dbReference>
<accession>A0ABV7GRN0</accession>
<dbReference type="Pfam" id="PF04542">
    <property type="entry name" value="Sigma70_r2"/>
    <property type="match status" value="1"/>
</dbReference>
<feature type="domain" description="RNA polymerase sigma-70 region 2" evidence="1">
    <location>
        <begin position="30"/>
        <end position="92"/>
    </location>
</feature>
<evidence type="ECO:0000313" key="3">
    <source>
        <dbReference type="Proteomes" id="UP001595632"/>
    </source>
</evidence>
<evidence type="ECO:0000259" key="1">
    <source>
        <dbReference type="Pfam" id="PF04542"/>
    </source>
</evidence>
<dbReference type="Proteomes" id="UP001595632">
    <property type="component" value="Unassembled WGS sequence"/>
</dbReference>
<keyword evidence="3" id="KW-1185">Reference proteome</keyword>
<name>A0ABV7GRN0_9RHOB</name>
<dbReference type="InterPro" id="IPR007627">
    <property type="entry name" value="RNA_pol_sigma70_r2"/>
</dbReference>
<sequence length="231" mass="25116">MLDSSTIQNSTGADAPAWAGLADEGLRQVVDDNLPVIRAMARRRTRDAQDQNDLVSAGVEAMIRCVPNYIPQPGIPFFAYAARYVRSAMTREAAFLARSVSIPDRKARDARCGRLVEHEAALVRASMRSADIADVQDELVSPLAAAETGLVQRETDGAMHDLLELALASLTEAEAQVIRDRLSADQDAATGHGALDSSASKMRKTEQRALMRMRTFLLRRGVTADFMNSGT</sequence>
<reference evidence="3" key="1">
    <citation type="journal article" date="2019" name="Int. J. Syst. Evol. Microbiol.">
        <title>The Global Catalogue of Microorganisms (GCM) 10K type strain sequencing project: providing services to taxonomists for standard genome sequencing and annotation.</title>
        <authorList>
            <consortium name="The Broad Institute Genomics Platform"/>
            <consortium name="The Broad Institute Genome Sequencing Center for Infectious Disease"/>
            <person name="Wu L."/>
            <person name="Ma J."/>
        </authorList>
    </citation>
    <scope>NUCLEOTIDE SEQUENCE [LARGE SCALE GENOMIC DNA]</scope>
    <source>
        <strain evidence="3">KCTC 52366</strain>
    </source>
</reference>